<evidence type="ECO:0000256" key="3">
    <source>
        <dbReference type="ARBA" id="ARBA00022490"/>
    </source>
</evidence>
<evidence type="ECO:0000313" key="12">
    <source>
        <dbReference type="Proteomes" id="UP000199520"/>
    </source>
</evidence>
<dbReference type="NCBIfam" id="TIGR02063">
    <property type="entry name" value="RNase_R"/>
    <property type="match status" value="1"/>
</dbReference>
<evidence type="ECO:0000256" key="2">
    <source>
        <dbReference type="ARBA" id="ARBA00004496"/>
    </source>
</evidence>
<dbReference type="GO" id="GO:0005829">
    <property type="term" value="C:cytosol"/>
    <property type="evidence" value="ECO:0007669"/>
    <property type="project" value="TreeGrafter"/>
</dbReference>
<dbReference type="InterPro" id="IPR001900">
    <property type="entry name" value="RNase_II/R"/>
</dbReference>
<dbReference type="SMART" id="SM00955">
    <property type="entry name" value="RNB"/>
    <property type="match status" value="1"/>
</dbReference>
<reference evidence="12" key="1">
    <citation type="submission" date="2016-10" db="EMBL/GenBank/DDBJ databases">
        <authorList>
            <person name="Varghese N."/>
            <person name="Submissions S."/>
        </authorList>
    </citation>
    <scope>NUCLEOTIDE SEQUENCE [LARGE SCALE GENOMIC DNA]</scope>
    <source>
        <strain evidence="12">DSM 13327</strain>
    </source>
</reference>
<dbReference type="SUPFAM" id="SSF50249">
    <property type="entry name" value="Nucleic acid-binding proteins"/>
    <property type="match status" value="3"/>
</dbReference>
<dbReference type="InterPro" id="IPR013223">
    <property type="entry name" value="RNase_B_OB_dom"/>
</dbReference>
<feature type="compositionally biased region" description="Basic residues" evidence="9">
    <location>
        <begin position="750"/>
        <end position="774"/>
    </location>
</feature>
<dbReference type="AlphaFoldDB" id="A0A1I4I6M1"/>
<dbReference type="Pfam" id="PF08206">
    <property type="entry name" value="OB_RNB"/>
    <property type="match status" value="1"/>
</dbReference>
<dbReference type="GO" id="GO:0008859">
    <property type="term" value="F:exoribonuclease II activity"/>
    <property type="evidence" value="ECO:0007669"/>
    <property type="project" value="UniProtKB-UniRule"/>
</dbReference>
<dbReference type="EMBL" id="FOTS01000006">
    <property type="protein sequence ID" value="SFL49336.1"/>
    <property type="molecule type" value="Genomic_DNA"/>
</dbReference>
<dbReference type="InterPro" id="IPR040476">
    <property type="entry name" value="CSD2"/>
</dbReference>
<evidence type="ECO:0000256" key="5">
    <source>
        <dbReference type="ARBA" id="ARBA00022801"/>
    </source>
</evidence>
<keyword evidence="4 8" id="KW-0540">Nuclease</keyword>
<dbReference type="InterPro" id="IPR011129">
    <property type="entry name" value="CSD"/>
</dbReference>
<organism evidence="11 12">
    <name type="scientific">Pelosinus propionicus DSM 13327</name>
    <dbReference type="NCBI Taxonomy" id="1123291"/>
    <lineage>
        <taxon>Bacteria</taxon>
        <taxon>Bacillati</taxon>
        <taxon>Bacillota</taxon>
        <taxon>Negativicutes</taxon>
        <taxon>Selenomonadales</taxon>
        <taxon>Sporomusaceae</taxon>
        <taxon>Pelosinus</taxon>
    </lineage>
</organism>
<evidence type="ECO:0000256" key="7">
    <source>
        <dbReference type="ARBA" id="ARBA00022884"/>
    </source>
</evidence>
<dbReference type="GO" id="GO:0006402">
    <property type="term" value="P:mRNA catabolic process"/>
    <property type="evidence" value="ECO:0007669"/>
    <property type="project" value="TreeGrafter"/>
</dbReference>
<dbReference type="SMART" id="SM00316">
    <property type="entry name" value="S1"/>
    <property type="match status" value="1"/>
</dbReference>
<comment type="similarity">
    <text evidence="8">Belongs to the RNR ribonuclease family. RNase R subfamily.</text>
</comment>
<dbReference type="InterPro" id="IPR004476">
    <property type="entry name" value="RNase_II/RNase_R"/>
</dbReference>
<dbReference type="InterPro" id="IPR022966">
    <property type="entry name" value="RNase_II/R_CS"/>
</dbReference>
<feature type="region of interest" description="Disordered" evidence="9">
    <location>
        <begin position="718"/>
        <end position="774"/>
    </location>
</feature>
<dbReference type="RefSeq" id="WP_090933473.1">
    <property type="nucleotide sequence ID" value="NZ_FOTS01000006.1"/>
</dbReference>
<dbReference type="InterPro" id="IPR003029">
    <property type="entry name" value="S1_domain"/>
</dbReference>
<evidence type="ECO:0000256" key="8">
    <source>
        <dbReference type="HAMAP-Rule" id="MF_01895"/>
    </source>
</evidence>
<evidence type="ECO:0000256" key="1">
    <source>
        <dbReference type="ARBA" id="ARBA00001849"/>
    </source>
</evidence>
<dbReference type="Pfam" id="PF00575">
    <property type="entry name" value="S1"/>
    <property type="match status" value="1"/>
</dbReference>
<name>A0A1I4I6M1_9FIRM</name>
<dbReference type="Pfam" id="PF00773">
    <property type="entry name" value="RNB"/>
    <property type="match status" value="1"/>
</dbReference>
<dbReference type="Pfam" id="PF17876">
    <property type="entry name" value="CSD2"/>
    <property type="match status" value="1"/>
</dbReference>
<dbReference type="PROSITE" id="PS01175">
    <property type="entry name" value="RIBONUCLEASE_II"/>
    <property type="match status" value="1"/>
</dbReference>
<dbReference type="CDD" id="cd04471">
    <property type="entry name" value="S1_RNase_R"/>
    <property type="match status" value="1"/>
</dbReference>
<comment type="subcellular location">
    <subcellularLocation>
        <location evidence="2 8">Cytoplasm</location>
    </subcellularLocation>
</comment>
<dbReference type="PANTHER" id="PTHR23355:SF9">
    <property type="entry name" value="DIS3-LIKE EXONUCLEASE 2"/>
    <property type="match status" value="1"/>
</dbReference>
<protein>
    <recommendedName>
        <fullName evidence="8">Ribonuclease R</fullName>
        <shortName evidence="8">RNase R</shortName>
        <ecNumber evidence="8">3.1.13.1</ecNumber>
    </recommendedName>
</protein>
<dbReference type="InterPro" id="IPR050180">
    <property type="entry name" value="RNR_Ribonuclease"/>
</dbReference>
<keyword evidence="12" id="KW-1185">Reference proteome</keyword>
<sequence length="774" mass="87881">MMVLKEKILEFMRTEAYKPLTSEELAEHMELKGTELSELWKVIEELESNADIIKTRYDKYGVPERMNLVVGKLSASNKGYGFVIPEKVRTPNETDIFIPPDGMMSAMHHDRVVVRVHTQSGQGKSRDGEIIRIVKRANTRIVGTYEASRNFGFVTPDDLRLGQDIFIPKDGKNIVPSGAKVVVEVTKWPEKKRSAEGKIIEVLGNTGDSGIEILSIIKRHNLPIDFPAEVAQAAENAPDAISEEEISGRRDLRHLPIVTIDGEDAKDLDDGVYVERLKNGNYLLGVYIADVSYYVRENTVLDKEASERGTSVYLVDRVLPMLPRRLSNGICSLNAGEDRLAMSAHMEIDHKGQVVKYELFPSVIRVQKRFSYTVVRKILVEHDEELIHGHQELLGQLENMERLCRILRERRMRRGAIDFDFPELKVKLDETGKPIEIIKRVRSLAESIIEEFMLVANETVAEHMHKLKVPFVFRVHEEPDSEKMVKLNNLLHNFGQSLSKVDEVQPAALQKILNYISGRPEERIISTVMLRSLKQARYEAQNLGHFGLAATYYTHFTSPIRRYPDLIVHRILRETFNSGDISTKRKAKLAAMLPEIALHSSERERAAAEAERETVSLKTVEYMAQFVGEHFDGIINGVTAFGIFVELDNGVEGLVRVSSMEDDYYQYVEEQYSLIGERSHKIYRLGDAVKVILTRVSPEERNIDFVLESNSAWIERSINRRPSGGRPQRNGVKSEGAGNGRRTVSAAKNKNSKAKKAVVSRAKLKTKRNKQKKK</sequence>
<feature type="domain" description="S1 motif" evidence="10">
    <location>
        <begin position="628"/>
        <end position="708"/>
    </location>
</feature>
<accession>A0A1I4I6M1</accession>
<evidence type="ECO:0000256" key="9">
    <source>
        <dbReference type="SAM" id="MobiDB-lite"/>
    </source>
</evidence>
<evidence type="ECO:0000259" key="10">
    <source>
        <dbReference type="PROSITE" id="PS50126"/>
    </source>
</evidence>
<evidence type="ECO:0000256" key="4">
    <source>
        <dbReference type="ARBA" id="ARBA00022722"/>
    </source>
</evidence>
<dbReference type="EC" id="3.1.13.1" evidence="8"/>
<evidence type="ECO:0000256" key="6">
    <source>
        <dbReference type="ARBA" id="ARBA00022839"/>
    </source>
</evidence>
<dbReference type="InterPro" id="IPR012340">
    <property type="entry name" value="NA-bd_OB-fold"/>
</dbReference>
<dbReference type="STRING" id="1123291.SAMN04490355_1006134"/>
<proteinExistence type="inferred from homology"/>
<dbReference type="NCBIfam" id="TIGR00358">
    <property type="entry name" value="3_prime_RNase"/>
    <property type="match status" value="1"/>
</dbReference>
<keyword evidence="7 8" id="KW-0694">RNA-binding</keyword>
<gene>
    <name evidence="8" type="primary">rnr</name>
    <name evidence="11" type="ORF">SAMN04490355_1006134</name>
</gene>
<dbReference type="Gene3D" id="2.40.50.140">
    <property type="entry name" value="Nucleic acid-binding proteins"/>
    <property type="match status" value="3"/>
</dbReference>
<dbReference type="OrthoDB" id="9764149at2"/>
<keyword evidence="3 8" id="KW-0963">Cytoplasm</keyword>
<comment type="catalytic activity">
    <reaction evidence="1 8">
        <text>Exonucleolytic cleavage in the 3'- to 5'-direction to yield nucleoside 5'-phosphates.</text>
        <dbReference type="EC" id="3.1.13.1"/>
    </reaction>
</comment>
<keyword evidence="5 8" id="KW-0378">Hydrolase</keyword>
<evidence type="ECO:0000313" key="11">
    <source>
        <dbReference type="EMBL" id="SFL49336.1"/>
    </source>
</evidence>
<comment type="function">
    <text evidence="8">3'-5' exoribonuclease that releases 5'-nucleoside monophosphates and is involved in maturation of structured RNAs.</text>
</comment>
<dbReference type="Proteomes" id="UP000199520">
    <property type="component" value="Unassembled WGS sequence"/>
</dbReference>
<dbReference type="HAMAP" id="MF_01895">
    <property type="entry name" value="RNase_R"/>
    <property type="match status" value="1"/>
</dbReference>
<dbReference type="PROSITE" id="PS50126">
    <property type="entry name" value="S1"/>
    <property type="match status" value="1"/>
</dbReference>
<dbReference type="InterPro" id="IPR011805">
    <property type="entry name" value="RNase_R"/>
</dbReference>
<dbReference type="SMART" id="SM00357">
    <property type="entry name" value="CSP"/>
    <property type="match status" value="2"/>
</dbReference>
<dbReference type="GO" id="GO:0003723">
    <property type="term" value="F:RNA binding"/>
    <property type="evidence" value="ECO:0007669"/>
    <property type="project" value="UniProtKB-UniRule"/>
</dbReference>
<keyword evidence="6 8" id="KW-0269">Exonuclease</keyword>
<dbReference type="PANTHER" id="PTHR23355">
    <property type="entry name" value="RIBONUCLEASE"/>
    <property type="match status" value="1"/>
</dbReference>